<name>A0ABQ4XSP1_9ASTR</name>
<reference evidence="1" key="2">
    <citation type="submission" date="2022-01" db="EMBL/GenBank/DDBJ databases">
        <authorList>
            <person name="Yamashiro T."/>
            <person name="Shiraishi A."/>
            <person name="Satake H."/>
            <person name="Nakayama K."/>
        </authorList>
    </citation>
    <scope>NUCLEOTIDE SEQUENCE</scope>
</reference>
<reference evidence="1" key="1">
    <citation type="journal article" date="2022" name="Int. J. Mol. Sci.">
        <title>Draft Genome of Tanacetum Coccineum: Genomic Comparison of Closely Related Tanacetum-Family Plants.</title>
        <authorList>
            <person name="Yamashiro T."/>
            <person name="Shiraishi A."/>
            <person name="Nakayama K."/>
            <person name="Satake H."/>
        </authorList>
    </citation>
    <scope>NUCLEOTIDE SEQUENCE</scope>
</reference>
<organism evidence="1 2">
    <name type="scientific">Tanacetum coccineum</name>
    <dbReference type="NCBI Taxonomy" id="301880"/>
    <lineage>
        <taxon>Eukaryota</taxon>
        <taxon>Viridiplantae</taxon>
        <taxon>Streptophyta</taxon>
        <taxon>Embryophyta</taxon>
        <taxon>Tracheophyta</taxon>
        <taxon>Spermatophyta</taxon>
        <taxon>Magnoliopsida</taxon>
        <taxon>eudicotyledons</taxon>
        <taxon>Gunneridae</taxon>
        <taxon>Pentapetalae</taxon>
        <taxon>asterids</taxon>
        <taxon>campanulids</taxon>
        <taxon>Asterales</taxon>
        <taxon>Asteraceae</taxon>
        <taxon>Asteroideae</taxon>
        <taxon>Anthemideae</taxon>
        <taxon>Anthemidinae</taxon>
        <taxon>Tanacetum</taxon>
    </lineage>
</organism>
<comment type="caution">
    <text evidence="1">The sequence shown here is derived from an EMBL/GenBank/DDBJ whole genome shotgun (WGS) entry which is preliminary data.</text>
</comment>
<protein>
    <submittedName>
        <fullName evidence="1">Uncharacterized protein</fullName>
    </submittedName>
</protein>
<gene>
    <name evidence="1" type="ORF">Tco_0682597</name>
</gene>
<keyword evidence="2" id="KW-1185">Reference proteome</keyword>
<dbReference type="EMBL" id="BQNB010009761">
    <property type="protein sequence ID" value="GJS68032.1"/>
    <property type="molecule type" value="Genomic_DNA"/>
</dbReference>
<accession>A0ABQ4XSP1</accession>
<evidence type="ECO:0000313" key="1">
    <source>
        <dbReference type="EMBL" id="GJS68032.1"/>
    </source>
</evidence>
<proteinExistence type="predicted"/>
<sequence length="221" mass="24670">MLTLWHTDDEGYGGAEQRERRWEHSESECSVFITGRSLNVIGSGSCMSLGLQITAVIQRRVRAIEGIVITRSERAFSAQEMGSHFVIVTVLNGHTHTAWAAGICMGGDTTGMFCPTAMREGGTGPLAEVHQQDTQVTEDSITELEGRWYLGAHTGWMMERVYSAMRRASTWGYTRATDEHNLAKIMSVEEAWLTRHISHRSVLVDYRGAEDVSGYRIFHGT</sequence>
<evidence type="ECO:0000313" key="2">
    <source>
        <dbReference type="Proteomes" id="UP001151760"/>
    </source>
</evidence>
<dbReference type="Proteomes" id="UP001151760">
    <property type="component" value="Unassembled WGS sequence"/>
</dbReference>